<comment type="caution">
    <text evidence="5">The sequence shown here is derived from an EMBL/GenBank/DDBJ whole genome shotgun (WGS) entry which is preliminary data.</text>
</comment>
<dbReference type="GO" id="GO:0016491">
    <property type="term" value="F:oxidoreductase activity"/>
    <property type="evidence" value="ECO:0007669"/>
    <property type="project" value="UniProtKB-KW"/>
</dbReference>
<evidence type="ECO:0000313" key="5">
    <source>
        <dbReference type="EMBL" id="MBD2772664.1"/>
    </source>
</evidence>
<feature type="domain" description="Gfo/Idh/MocA-like oxidoreductase C-terminal" evidence="4">
    <location>
        <begin position="194"/>
        <end position="388"/>
    </location>
</feature>
<keyword evidence="6" id="KW-1185">Reference proteome</keyword>
<feature type="domain" description="Gfo/Idh/MocA-like oxidoreductase N-terminal" evidence="3">
    <location>
        <begin position="55"/>
        <end position="178"/>
    </location>
</feature>
<protein>
    <submittedName>
        <fullName evidence="5">Gfo/Idh/MocA family oxidoreductase</fullName>
    </submittedName>
</protein>
<dbReference type="PANTHER" id="PTHR22604:SF105">
    <property type="entry name" value="TRANS-1,2-DIHYDROBENZENE-1,2-DIOL DEHYDROGENASE"/>
    <property type="match status" value="1"/>
</dbReference>
<dbReference type="AlphaFoldDB" id="A0A8J7C570"/>
<dbReference type="InterPro" id="IPR004104">
    <property type="entry name" value="Gfo/Idh/MocA-like_OxRdtase_C"/>
</dbReference>
<keyword evidence="2" id="KW-0560">Oxidoreductase</keyword>
<evidence type="ECO:0000259" key="4">
    <source>
        <dbReference type="Pfam" id="PF02894"/>
    </source>
</evidence>
<proteinExistence type="inferred from homology"/>
<dbReference type="InterPro" id="IPR036291">
    <property type="entry name" value="NAD(P)-bd_dom_sf"/>
</dbReference>
<dbReference type="RefSeq" id="WP_190827511.1">
    <property type="nucleotide sequence ID" value="NZ_CAWPPI010000042.1"/>
</dbReference>
<dbReference type="Proteomes" id="UP000629098">
    <property type="component" value="Unassembled WGS sequence"/>
</dbReference>
<gene>
    <name evidence="5" type="ORF">ICL16_11400</name>
</gene>
<reference evidence="5" key="1">
    <citation type="submission" date="2020-09" db="EMBL/GenBank/DDBJ databases">
        <title>Iningainema tapete sp. nov. (Scytonemataceae, Cyanobacteria) from greenhouses in central Florida (USA) produces two types of nodularin with biosynthetic potential for microcystin-LR and anabaenopeptins.</title>
        <authorList>
            <person name="Berthold D.E."/>
            <person name="Lefler F.W."/>
            <person name="Huang I.-S."/>
            <person name="Abdulla H."/>
            <person name="Zimba P.V."/>
            <person name="Laughinghouse H.D. IV."/>
        </authorList>
    </citation>
    <scope>NUCLEOTIDE SEQUENCE</scope>
    <source>
        <strain evidence="5">BLCCT55</strain>
    </source>
</reference>
<dbReference type="PANTHER" id="PTHR22604">
    <property type="entry name" value="OXIDOREDUCTASES"/>
    <property type="match status" value="1"/>
</dbReference>
<dbReference type="InterPro" id="IPR008354">
    <property type="entry name" value="Glc-Fru_OxRdtase_bac"/>
</dbReference>
<evidence type="ECO:0000259" key="3">
    <source>
        <dbReference type="Pfam" id="PF01408"/>
    </source>
</evidence>
<comment type="similarity">
    <text evidence="1">Belongs to the Gfo/Idh/MocA family.</text>
</comment>
<dbReference type="GO" id="GO:0000166">
    <property type="term" value="F:nucleotide binding"/>
    <property type="evidence" value="ECO:0007669"/>
    <property type="project" value="InterPro"/>
</dbReference>
<dbReference type="InterPro" id="IPR000683">
    <property type="entry name" value="Gfo/Idh/MocA-like_OxRdtase_N"/>
</dbReference>
<dbReference type="Pfam" id="PF02894">
    <property type="entry name" value="GFO_IDH_MocA_C"/>
    <property type="match status" value="1"/>
</dbReference>
<dbReference type="SUPFAM" id="SSF51735">
    <property type="entry name" value="NAD(P)-binding Rossmann-fold domains"/>
    <property type="match status" value="1"/>
</dbReference>
<dbReference type="EMBL" id="JACXAE010000042">
    <property type="protein sequence ID" value="MBD2772664.1"/>
    <property type="molecule type" value="Genomic_DNA"/>
</dbReference>
<dbReference type="InterPro" id="IPR050984">
    <property type="entry name" value="Gfo/Idh/MocA_domain"/>
</dbReference>
<dbReference type="PRINTS" id="PR01775">
    <property type="entry name" value="GLFROXRDTASE"/>
</dbReference>
<evidence type="ECO:0000256" key="2">
    <source>
        <dbReference type="ARBA" id="ARBA00023002"/>
    </source>
</evidence>
<dbReference type="Pfam" id="PF01408">
    <property type="entry name" value="GFO_IDH_MocA"/>
    <property type="match status" value="1"/>
</dbReference>
<accession>A0A8J7C570</accession>
<sequence>MFDSLKKELTRRTLLHKASFGLMGLSVISSAGQILQPSRTLAQTSPSLPPEKKLGWAVVGLGKFATQQIMPSFAECKQSKLVALVSGDRAKAEKYAQQYGINPKNIYNYQNYDSIRNNPEVDVIYIILPNALHAEYSIRGAQAGKHIMCEKPMAVTIEECQAMINAAKKANRKLMIAYRAQYEPYNLAAIELARSGQLGKIKAIVSDHGRNLDPKDPADTWRMQKKLAGGGSLYDIGIYSLQATRYITGEEPIEISAITHSTPNDPRFREIEENVNFTLRFPSGILANCSSSYGYSDTKRIQVFGSDATLELDPATDYYKHRLTIKRKNGIEERNIQEKNQFALEIDHLSESIINNKQPKTPGEEGLQDVRLMQLIYQASRTGKTIKI</sequence>
<dbReference type="SUPFAM" id="SSF55347">
    <property type="entry name" value="Glyceraldehyde-3-phosphate dehydrogenase-like, C-terminal domain"/>
    <property type="match status" value="1"/>
</dbReference>
<dbReference type="Gene3D" id="3.40.50.720">
    <property type="entry name" value="NAD(P)-binding Rossmann-like Domain"/>
    <property type="match status" value="1"/>
</dbReference>
<evidence type="ECO:0000256" key="1">
    <source>
        <dbReference type="ARBA" id="ARBA00010928"/>
    </source>
</evidence>
<name>A0A8J7C570_9CYAN</name>
<evidence type="ECO:0000313" key="6">
    <source>
        <dbReference type="Proteomes" id="UP000629098"/>
    </source>
</evidence>
<organism evidence="5 6">
    <name type="scientific">Iningainema tapete BLCC-T55</name>
    <dbReference type="NCBI Taxonomy" id="2748662"/>
    <lineage>
        <taxon>Bacteria</taxon>
        <taxon>Bacillati</taxon>
        <taxon>Cyanobacteriota</taxon>
        <taxon>Cyanophyceae</taxon>
        <taxon>Nostocales</taxon>
        <taxon>Scytonemataceae</taxon>
        <taxon>Iningainema tapete</taxon>
    </lineage>
</organism>
<dbReference type="Gene3D" id="3.30.360.10">
    <property type="entry name" value="Dihydrodipicolinate Reductase, domain 2"/>
    <property type="match status" value="1"/>
</dbReference>